<reference evidence="3" key="2">
    <citation type="submission" date="2019-10" db="EMBL/GenBank/DDBJ databases">
        <title>Conservation and host-specific expression of non-tandemly repeated heterogenous ribosome RNA gene in arbuscular mycorrhizal fungi.</title>
        <authorList>
            <person name="Maeda T."/>
            <person name="Kobayashi Y."/>
            <person name="Nakagawa T."/>
            <person name="Ezawa T."/>
            <person name="Yamaguchi K."/>
            <person name="Bino T."/>
            <person name="Nishimoto Y."/>
            <person name="Shigenobu S."/>
            <person name="Kawaguchi M."/>
        </authorList>
    </citation>
    <scope>NUCLEOTIDE SEQUENCE</scope>
    <source>
        <strain evidence="3">HR1</strain>
    </source>
</reference>
<accession>A0A2Z6RID6</accession>
<sequence>MLRRNPTRLEIRQDDVEQLTKLREFYQKKLSQKPGISGKGKRKSIELEDTIQQQSQQQQLQQPQEQPIPVVGAEELRNLKNNMTTQERIGL</sequence>
<evidence type="ECO:0000313" key="2">
    <source>
        <dbReference type="EMBL" id="GBC02356.1"/>
    </source>
</evidence>
<comment type="caution">
    <text evidence="2">The sequence shown here is derived from an EMBL/GenBank/DDBJ whole genome shotgun (WGS) entry which is preliminary data.</text>
</comment>
<organism evidence="2 4">
    <name type="scientific">Rhizophagus clarus</name>
    <dbReference type="NCBI Taxonomy" id="94130"/>
    <lineage>
        <taxon>Eukaryota</taxon>
        <taxon>Fungi</taxon>
        <taxon>Fungi incertae sedis</taxon>
        <taxon>Mucoromycota</taxon>
        <taxon>Glomeromycotina</taxon>
        <taxon>Glomeromycetes</taxon>
        <taxon>Glomerales</taxon>
        <taxon>Glomeraceae</taxon>
        <taxon>Rhizophagus</taxon>
    </lineage>
</organism>
<name>A0A2Z6RID6_9GLOM</name>
<dbReference type="Proteomes" id="UP000247702">
    <property type="component" value="Unassembled WGS sequence"/>
</dbReference>
<dbReference type="OrthoDB" id="2422341at2759"/>
<dbReference type="Proteomes" id="UP000615446">
    <property type="component" value="Unassembled WGS sequence"/>
</dbReference>
<dbReference type="EMBL" id="BLAL01000318">
    <property type="protein sequence ID" value="GET02959.1"/>
    <property type="molecule type" value="Genomic_DNA"/>
</dbReference>
<evidence type="ECO:0000313" key="4">
    <source>
        <dbReference type="Proteomes" id="UP000247702"/>
    </source>
</evidence>
<evidence type="ECO:0000313" key="3">
    <source>
        <dbReference type="EMBL" id="GET02959.1"/>
    </source>
</evidence>
<keyword evidence="4" id="KW-1185">Reference proteome</keyword>
<gene>
    <name evidence="3" type="ORF">RCL2_002931400</name>
    <name evidence="2" type="ORF">RclHR1_04590009</name>
</gene>
<dbReference type="AlphaFoldDB" id="A0A2Z6RID6"/>
<protein>
    <submittedName>
        <fullName evidence="2">Uncharacterized protein</fullName>
    </submittedName>
</protein>
<proteinExistence type="predicted"/>
<dbReference type="EMBL" id="BEXD01003825">
    <property type="protein sequence ID" value="GBC02356.1"/>
    <property type="molecule type" value="Genomic_DNA"/>
</dbReference>
<feature type="region of interest" description="Disordered" evidence="1">
    <location>
        <begin position="30"/>
        <end position="68"/>
    </location>
</feature>
<evidence type="ECO:0000256" key="1">
    <source>
        <dbReference type="SAM" id="MobiDB-lite"/>
    </source>
</evidence>
<reference evidence="2 4" key="1">
    <citation type="submission" date="2017-11" db="EMBL/GenBank/DDBJ databases">
        <title>The genome of Rhizophagus clarus HR1 reveals common genetic basis of auxotrophy among arbuscular mycorrhizal fungi.</title>
        <authorList>
            <person name="Kobayashi Y."/>
        </authorList>
    </citation>
    <scope>NUCLEOTIDE SEQUENCE [LARGE SCALE GENOMIC DNA]</scope>
    <source>
        <strain evidence="2 4">HR1</strain>
    </source>
</reference>
<feature type="compositionally biased region" description="Low complexity" evidence="1">
    <location>
        <begin position="52"/>
        <end position="65"/>
    </location>
</feature>